<dbReference type="GO" id="GO:0016740">
    <property type="term" value="F:transferase activity"/>
    <property type="evidence" value="ECO:0007669"/>
    <property type="project" value="UniProtKB-KW"/>
</dbReference>
<dbReference type="SMART" id="SM00450">
    <property type="entry name" value="RHOD"/>
    <property type="match status" value="1"/>
</dbReference>
<dbReference type="PANTHER" id="PTHR43031">
    <property type="entry name" value="FAD-DEPENDENT OXIDOREDUCTASE"/>
    <property type="match status" value="1"/>
</dbReference>
<dbReference type="PROSITE" id="PS50206">
    <property type="entry name" value="RHODANESE_3"/>
    <property type="match status" value="1"/>
</dbReference>
<evidence type="ECO:0000259" key="1">
    <source>
        <dbReference type="PROSITE" id="PS50206"/>
    </source>
</evidence>
<proteinExistence type="predicted"/>
<protein>
    <submittedName>
        <fullName evidence="2 3">Rhodanese-related sulfurtransferase</fullName>
    </submittedName>
</protein>
<dbReference type="Proteomes" id="UP000000438">
    <property type="component" value="Chromosome"/>
</dbReference>
<dbReference type="SUPFAM" id="SSF52821">
    <property type="entry name" value="Rhodanese/Cell cycle control phosphatase"/>
    <property type="match status" value="1"/>
</dbReference>
<keyword evidence="5" id="KW-1185">Reference proteome</keyword>
<feature type="domain" description="Rhodanese" evidence="1">
    <location>
        <begin position="12"/>
        <end position="101"/>
    </location>
</feature>
<reference evidence="2" key="2">
    <citation type="submission" date="2004-02" db="EMBL/GenBank/DDBJ databases">
        <authorList>
            <person name="Fuetterer O."/>
            <person name="Angelov A."/>
            <person name="Liesegang H."/>
            <person name="Gottschalk G."/>
            <person name="Schleper C."/>
            <person name="Schepers B."/>
            <person name="Dock C."/>
            <person name="Antranikian G."/>
            <person name="Liebl W."/>
        </authorList>
    </citation>
    <scope>NUCLEOTIDE SEQUENCE</scope>
    <source>
        <strain evidence="2">DSM 9790</strain>
    </source>
</reference>
<evidence type="ECO:0000313" key="3">
    <source>
        <dbReference type="EMBL" id="SMD31170.1"/>
    </source>
</evidence>
<dbReference type="GeneID" id="2843965"/>
<dbReference type="HOGENOM" id="CLU_089574_13_0_2"/>
<dbReference type="EMBL" id="FWYE01000002">
    <property type="protein sequence ID" value="SMD31170.1"/>
    <property type="molecule type" value="Genomic_DNA"/>
</dbReference>
<dbReference type="KEGG" id="pto:PTO1179"/>
<dbReference type="Gene3D" id="3.40.250.10">
    <property type="entry name" value="Rhodanese-like domain"/>
    <property type="match status" value="1"/>
</dbReference>
<dbReference type="RefSeq" id="WP_011177980.1">
    <property type="nucleotide sequence ID" value="NC_005877.1"/>
</dbReference>
<dbReference type="EMBL" id="AE017261">
    <property type="protein sequence ID" value="AAT43764.1"/>
    <property type="molecule type" value="Genomic_DNA"/>
</dbReference>
<dbReference type="Pfam" id="PF00581">
    <property type="entry name" value="Rhodanese"/>
    <property type="match status" value="1"/>
</dbReference>
<dbReference type="InParanoid" id="Q6KZT8"/>
<evidence type="ECO:0000313" key="2">
    <source>
        <dbReference type="EMBL" id="AAT43764.1"/>
    </source>
</evidence>
<dbReference type="InterPro" id="IPR036873">
    <property type="entry name" value="Rhodanese-like_dom_sf"/>
</dbReference>
<dbReference type="STRING" id="263820.PTO1179"/>
<accession>A0A8G2L886</accession>
<dbReference type="Proteomes" id="UP000192315">
    <property type="component" value="Unassembled WGS sequence"/>
</dbReference>
<dbReference type="CDD" id="cd00158">
    <property type="entry name" value="RHOD"/>
    <property type="match status" value="1"/>
</dbReference>
<reference evidence="3 5" key="3">
    <citation type="submission" date="2017-04" db="EMBL/GenBank/DDBJ databases">
        <authorList>
            <person name="Varghese N."/>
            <person name="Submissions S."/>
        </authorList>
    </citation>
    <scope>NUCLEOTIDE SEQUENCE [LARGE SCALE GENOMIC DNA]</scope>
    <source>
        <strain evidence="3 5">DSM 9789</strain>
    </source>
</reference>
<accession>Q6KZT8</accession>
<dbReference type="eggNOG" id="arCOG02021">
    <property type="taxonomic scope" value="Archaea"/>
</dbReference>
<dbReference type="AlphaFoldDB" id="Q6KZT8"/>
<evidence type="ECO:0000313" key="5">
    <source>
        <dbReference type="Proteomes" id="UP000192315"/>
    </source>
</evidence>
<dbReference type="PaxDb" id="263820-PTO1179"/>
<evidence type="ECO:0000313" key="4">
    <source>
        <dbReference type="Proteomes" id="UP000000438"/>
    </source>
</evidence>
<gene>
    <name evidence="2" type="ordered locus">PTO1179</name>
    <name evidence="3" type="ORF">SAMN02745355_1091</name>
</gene>
<reference evidence="2 4" key="1">
    <citation type="journal article" date="2004" name="Proc. Natl. Acad. Sci. U.S.A.">
        <title>Genome sequence of Picrophilus torridus and its implications for life around pH 0.</title>
        <authorList>
            <person name="Futterer O."/>
            <person name="Angelov A."/>
            <person name="Liesegang H."/>
            <person name="Gottschalk G."/>
            <person name="Schleper C."/>
            <person name="Schepers B."/>
            <person name="Dock C."/>
            <person name="Antranikian G."/>
            <person name="Liebl W."/>
        </authorList>
    </citation>
    <scope>NUCLEOTIDE SEQUENCE [LARGE SCALE GENOMIC DNA]</scope>
    <source>
        <strain evidence="4">ATCC 700027 / DSM 9790 / JCM 10055 / NBRC 100828</strain>
        <strain evidence="2">DSM 9790</strain>
    </source>
</reference>
<name>Q6KZT8_PICTO</name>
<dbReference type="OrthoDB" id="135517at2157"/>
<dbReference type="PANTHER" id="PTHR43031:SF1">
    <property type="entry name" value="PYRIDINE NUCLEOTIDE-DISULPHIDE OXIDOREDUCTASE"/>
    <property type="match status" value="1"/>
</dbReference>
<keyword evidence="3" id="KW-0808">Transferase</keyword>
<dbReference type="InterPro" id="IPR050229">
    <property type="entry name" value="GlpE_sulfurtransferase"/>
</dbReference>
<organism evidence="2 4">
    <name type="scientific">Picrophilus torridus (strain ATCC 700027 / DSM 9790 / JCM 10055 / NBRC 100828 / KAW 2/3)</name>
    <dbReference type="NCBI Taxonomy" id="1122961"/>
    <lineage>
        <taxon>Archaea</taxon>
        <taxon>Methanobacteriati</taxon>
        <taxon>Thermoplasmatota</taxon>
        <taxon>Thermoplasmata</taxon>
        <taxon>Thermoplasmatales</taxon>
        <taxon>Picrophilaceae</taxon>
        <taxon>Picrophilus</taxon>
    </lineage>
</organism>
<dbReference type="InterPro" id="IPR001763">
    <property type="entry name" value="Rhodanese-like_dom"/>
</dbReference>
<sequence length="105" mass="12110">MVNDIYPEDLNKLENKVIIDVREPFEYDEMHIKDSILIPMYKIPDNIEKIKNMNKNIVLVCASGHRSIYVASYLEQNGVKNVYNLAGGIYSLYFSGFPLVTAYDE</sequence>